<proteinExistence type="predicted"/>
<evidence type="ECO:0000256" key="1">
    <source>
        <dbReference type="SAM" id="Phobius"/>
    </source>
</evidence>
<feature type="transmembrane region" description="Helical" evidence="1">
    <location>
        <begin position="75"/>
        <end position="105"/>
    </location>
</feature>
<reference evidence="4" key="2">
    <citation type="submission" date="2020-10" db="UniProtKB">
        <authorList>
            <consortium name="WormBaseParasite"/>
        </authorList>
    </citation>
    <scope>IDENTIFICATION</scope>
</reference>
<dbReference type="AlphaFoldDB" id="A0A7E4VCC4"/>
<reference evidence="3" key="1">
    <citation type="journal article" date="2013" name="Genetics">
        <title>The draft genome and transcriptome of Panagrellus redivivus are shaped by the harsh demands of a free-living lifestyle.</title>
        <authorList>
            <person name="Srinivasan J."/>
            <person name="Dillman A.R."/>
            <person name="Macchietto M.G."/>
            <person name="Heikkinen L."/>
            <person name="Lakso M."/>
            <person name="Fracchia K.M."/>
            <person name="Antoshechkin I."/>
            <person name="Mortazavi A."/>
            <person name="Wong G."/>
            <person name="Sternberg P.W."/>
        </authorList>
    </citation>
    <scope>NUCLEOTIDE SEQUENCE [LARGE SCALE GENOMIC DNA]</scope>
    <source>
        <strain evidence="3">MT8872</strain>
    </source>
</reference>
<dbReference type="PROSITE" id="PS50948">
    <property type="entry name" value="PAN"/>
    <property type="match status" value="1"/>
</dbReference>
<evidence type="ECO:0000313" key="4">
    <source>
        <dbReference type="WBParaSite" id="Pan_g18569.t1"/>
    </source>
</evidence>
<dbReference type="InterPro" id="IPR003609">
    <property type="entry name" value="Pan_app"/>
</dbReference>
<dbReference type="Proteomes" id="UP000492821">
    <property type="component" value="Unassembled WGS sequence"/>
</dbReference>
<dbReference type="WBParaSite" id="Pan_g18569.t1">
    <property type="protein sequence ID" value="Pan_g18569.t1"/>
    <property type="gene ID" value="Pan_g18569"/>
</dbReference>
<accession>A0A7E4VCC4</accession>
<organism evidence="3 4">
    <name type="scientific">Panagrellus redivivus</name>
    <name type="common">Microworm</name>
    <dbReference type="NCBI Taxonomy" id="6233"/>
    <lineage>
        <taxon>Eukaryota</taxon>
        <taxon>Metazoa</taxon>
        <taxon>Ecdysozoa</taxon>
        <taxon>Nematoda</taxon>
        <taxon>Chromadorea</taxon>
        <taxon>Rhabditida</taxon>
        <taxon>Tylenchina</taxon>
        <taxon>Panagrolaimomorpha</taxon>
        <taxon>Panagrolaimoidea</taxon>
        <taxon>Panagrolaimidae</taxon>
        <taxon>Panagrellus</taxon>
    </lineage>
</organism>
<sequence length="265" mass="29166">MYSSSRPSTSNCQTQCAIGSSESKSASIAVKSNSIPSGSIKIAHYMRLTSPQMNDQPLHNSVKSKKSSDPLRRMCCIPLVLHMSTLFTFQLRLLILSMFCGFGLVAGQPIGGSRCFYFGPGMTIHGGDYRRDFDVTQGMCAQACREDGCCMAFEFADGECTLKSRSLNGTIAPKAEAFFGLCLDYEDDDRERFWDHELGGIEVAVQPELERDACDVFCHDIPGSVIYSWRTSDARNVDAEVGECRCISVLQSVKLSFGSFAGFLR</sequence>
<protein>
    <submittedName>
        <fullName evidence="4">Apple domain-containing protein</fullName>
    </submittedName>
</protein>
<evidence type="ECO:0000313" key="3">
    <source>
        <dbReference type="Proteomes" id="UP000492821"/>
    </source>
</evidence>
<evidence type="ECO:0000259" key="2">
    <source>
        <dbReference type="PROSITE" id="PS50948"/>
    </source>
</evidence>
<name>A0A7E4VCC4_PANRE</name>
<feature type="domain" description="Apple" evidence="2">
    <location>
        <begin position="115"/>
        <end position="182"/>
    </location>
</feature>
<keyword evidence="1" id="KW-0472">Membrane</keyword>
<keyword evidence="3" id="KW-1185">Reference proteome</keyword>
<keyword evidence="1" id="KW-1133">Transmembrane helix</keyword>
<keyword evidence="1" id="KW-0812">Transmembrane</keyword>